<gene>
    <name evidence="2" type="ORF">AVEN_111712_1</name>
</gene>
<reference evidence="2 3" key="1">
    <citation type="journal article" date="2019" name="Sci. Rep.">
        <title>Orb-weaving spider Araneus ventricosus genome elucidates the spidroin gene catalogue.</title>
        <authorList>
            <person name="Kono N."/>
            <person name="Nakamura H."/>
            <person name="Ohtoshi R."/>
            <person name="Moran D.A.P."/>
            <person name="Shinohara A."/>
            <person name="Yoshida Y."/>
            <person name="Fujiwara M."/>
            <person name="Mori M."/>
            <person name="Tomita M."/>
            <person name="Arakawa K."/>
        </authorList>
    </citation>
    <scope>NUCLEOTIDE SEQUENCE [LARGE SCALE GENOMIC DNA]</scope>
</reference>
<dbReference type="AlphaFoldDB" id="A0A4Y2C9E4"/>
<evidence type="ECO:0000313" key="2">
    <source>
        <dbReference type="EMBL" id="GBM00476.1"/>
    </source>
</evidence>
<dbReference type="EMBL" id="BGPR01000157">
    <property type="protein sequence ID" value="GBM00476.1"/>
    <property type="molecule type" value="Genomic_DNA"/>
</dbReference>
<comment type="caution">
    <text evidence="2">The sequence shown here is derived from an EMBL/GenBank/DDBJ whole genome shotgun (WGS) entry which is preliminary data.</text>
</comment>
<accession>A0A4Y2C9E4</accession>
<feature type="region of interest" description="Disordered" evidence="1">
    <location>
        <begin position="62"/>
        <end position="86"/>
    </location>
</feature>
<name>A0A4Y2C9E4_ARAVE</name>
<keyword evidence="3" id="KW-1185">Reference proteome</keyword>
<organism evidence="2 3">
    <name type="scientific">Araneus ventricosus</name>
    <name type="common">Orbweaver spider</name>
    <name type="synonym">Epeira ventricosa</name>
    <dbReference type="NCBI Taxonomy" id="182803"/>
    <lineage>
        <taxon>Eukaryota</taxon>
        <taxon>Metazoa</taxon>
        <taxon>Ecdysozoa</taxon>
        <taxon>Arthropoda</taxon>
        <taxon>Chelicerata</taxon>
        <taxon>Arachnida</taxon>
        <taxon>Araneae</taxon>
        <taxon>Araneomorphae</taxon>
        <taxon>Entelegynae</taxon>
        <taxon>Araneoidea</taxon>
        <taxon>Araneidae</taxon>
        <taxon>Araneus</taxon>
    </lineage>
</organism>
<evidence type="ECO:0000256" key="1">
    <source>
        <dbReference type="SAM" id="MobiDB-lite"/>
    </source>
</evidence>
<protein>
    <submittedName>
        <fullName evidence="2">Uncharacterized protein</fullName>
    </submittedName>
</protein>
<proteinExistence type="predicted"/>
<evidence type="ECO:0000313" key="3">
    <source>
        <dbReference type="Proteomes" id="UP000499080"/>
    </source>
</evidence>
<sequence>MHRLPSPIEIKPLFGLAPSTEETFLQTWRSNRKESVFLLPSHSKHRTCRLLHNIETFRSFRTRQDRSFGPDPSGPVPLGLDPLRRE</sequence>
<dbReference type="Proteomes" id="UP000499080">
    <property type="component" value="Unassembled WGS sequence"/>
</dbReference>